<evidence type="ECO:0000256" key="10">
    <source>
        <dbReference type="SAM" id="Phobius"/>
    </source>
</evidence>
<evidence type="ECO:0000256" key="3">
    <source>
        <dbReference type="ARBA" id="ARBA00022449"/>
    </source>
</evidence>
<dbReference type="Gene3D" id="1.10.10.60">
    <property type="entry name" value="Homeodomain-like"/>
    <property type="match status" value="1"/>
</dbReference>
<keyword evidence="4" id="KW-0109">Calcium transport</keyword>
<dbReference type="GO" id="GO:0005432">
    <property type="term" value="F:calcium:sodium antiporter activity"/>
    <property type="evidence" value="ECO:0007669"/>
    <property type="project" value="InterPro"/>
</dbReference>
<dbReference type="Proteomes" id="UP000015103">
    <property type="component" value="Unassembled WGS sequence"/>
</dbReference>
<dbReference type="InterPro" id="IPR004836">
    <property type="entry name" value="Na_Ca_Ex"/>
</dbReference>
<comment type="subcellular location">
    <subcellularLocation>
        <location evidence="1">Endomembrane system</location>
        <topology evidence="1">Multi-pass membrane protein</topology>
    </subcellularLocation>
</comment>
<keyword evidence="7" id="KW-0406">Ion transport</keyword>
<evidence type="ECO:0000256" key="4">
    <source>
        <dbReference type="ARBA" id="ARBA00022568"/>
    </source>
</evidence>
<protein>
    <submittedName>
        <fullName evidence="12">Na_Ca_ex domain-containing protein</fullName>
    </submittedName>
</protein>
<feature type="region of interest" description="Disordered" evidence="9">
    <location>
        <begin position="479"/>
        <end position="521"/>
    </location>
</feature>
<dbReference type="GO" id="GO:0030424">
    <property type="term" value="C:axon"/>
    <property type="evidence" value="ECO:0007669"/>
    <property type="project" value="TreeGrafter"/>
</dbReference>
<dbReference type="EnsemblMetazoa" id="RPRC001807-RA">
    <property type="protein sequence ID" value="RPRC001807-PA"/>
    <property type="gene ID" value="RPRC001807"/>
</dbReference>
<evidence type="ECO:0000256" key="7">
    <source>
        <dbReference type="ARBA" id="ARBA00023065"/>
    </source>
</evidence>
<dbReference type="GO" id="GO:0012505">
    <property type="term" value="C:endomembrane system"/>
    <property type="evidence" value="ECO:0007669"/>
    <property type="project" value="UniProtKB-SubCell"/>
</dbReference>
<evidence type="ECO:0000313" key="13">
    <source>
        <dbReference type="Proteomes" id="UP000015103"/>
    </source>
</evidence>
<keyword evidence="4" id="KW-0106">Calcium</keyword>
<evidence type="ECO:0000256" key="8">
    <source>
        <dbReference type="ARBA" id="ARBA00023136"/>
    </source>
</evidence>
<evidence type="ECO:0000256" key="2">
    <source>
        <dbReference type="ARBA" id="ARBA00022448"/>
    </source>
</evidence>
<dbReference type="GO" id="GO:0042383">
    <property type="term" value="C:sarcolemma"/>
    <property type="evidence" value="ECO:0007669"/>
    <property type="project" value="TreeGrafter"/>
</dbReference>
<feature type="region of interest" description="Disordered" evidence="9">
    <location>
        <begin position="550"/>
        <end position="570"/>
    </location>
</feature>
<dbReference type="GO" id="GO:0098794">
    <property type="term" value="C:postsynapse"/>
    <property type="evidence" value="ECO:0007669"/>
    <property type="project" value="TreeGrafter"/>
</dbReference>
<evidence type="ECO:0000256" key="6">
    <source>
        <dbReference type="ARBA" id="ARBA00022989"/>
    </source>
</evidence>
<dbReference type="AlphaFoldDB" id="T1HCP3"/>
<dbReference type="InParanoid" id="T1HCP3"/>
<dbReference type="PRINTS" id="PR01259">
    <property type="entry name" value="NACAEXCHNGR"/>
</dbReference>
<dbReference type="InterPro" id="IPR044880">
    <property type="entry name" value="NCX_ion-bd_dom_sf"/>
</dbReference>
<dbReference type="VEuPathDB" id="VectorBase:RPRC001807"/>
<dbReference type="PANTHER" id="PTHR11878:SF65">
    <property type="entry name" value="NA_CA-EXCHANGE PROTEIN, ISOFORM G"/>
    <property type="match status" value="1"/>
</dbReference>
<name>T1HCP3_RHOPR</name>
<proteinExistence type="predicted"/>
<keyword evidence="3" id="KW-0050">Antiport</keyword>
<dbReference type="GO" id="GO:0098703">
    <property type="term" value="P:calcium ion import across plasma membrane"/>
    <property type="evidence" value="ECO:0007669"/>
    <property type="project" value="TreeGrafter"/>
</dbReference>
<dbReference type="InterPro" id="IPR051171">
    <property type="entry name" value="CaCA"/>
</dbReference>
<organism evidence="12 13">
    <name type="scientific">Rhodnius prolixus</name>
    <name type="common">Triatomid bug</name>
    <dbReference type="NCBI Taxonomy" id="13249"/>
    <lineage>
        <taxon>Eukaryota</taxon>
        <taxon>Metazoa</taxon>
        <taxon>Ecdysozoa</taxon>
        <taxon>Arthropoda</taxon>
        <taxon>Hexapoda</taxon>
        <taxon>Insecta</taxon>
        <taxon>Pterygota</taxon>
        <taxon>Neoptera</taxon>
        <taxon>Paraneoptera</taxon>
        <taxon>Hemiptera</taxon>
        <taxon>Heteroptera</taxon>
        <taxon>Panheteroptera</taxon>
        <taxon>Cimicomorpha</taxon>
        <taxon>Reduviidae</taxon>
        <taxon>Triatominae</taxon>
        <taxon>Rhodnius</taxon>
    </lineage>
</organism>
<dbReference type="EMBL" id="ACPB03006725">
    <property type="status" value="NOT_ANNOTATED_CDS"/>
    <property type="molecule type" value="Genomic_DNA"/>
</dbReference>
<feature type="transmembrane region" description="Helical" evidence="10">
    <location>
        <begin position="131"/>
        <end position="149"/>
    </location>
</feature>
<evidence type="ECO:0000259" key="11">
    <source>
        <dbReference type="Pfam" id="PF01699"/>
    </source>
</evidence>
<feature type="transmembrane region" description="Helical" evidence="10">
    <location>
        <begin position="67"/>
        <end position="100"/>
    </location>
</feature>
<evidence type="ECO:0000313" key="12">
    <source>
        <dbReference type="EnsemblMetazoa" id="RPRC001807-PA"/>
    </source>
</evidence>
<feature type="domain" description="Sodium/calcium exchanger membrane region" evidence="11">
    <location>
        <begin position="69"/>
        <end position="176"/>
    </location>
</feature>
<dbReference type="Pfam" id="PF01699">
    <property type="entry name" value="Na_Ca_ex"/>
    <property type="match status" value="1"/>
</dbReference>
<dbReference type="Gene3D" id="1.20.1420.30">
    <property type="entry name" value="NCX, central ion-binding region"/>
    <property type="match status" value="1"/>
</dbReference>
<dbReference type="STRING" id="13249.T1HCP3"/>
<evidence type="ECO:0000256" key="9">
    <source>
        <dbReference type="SAM" id="MobiDB-lite"/>
    </source>
</evidence>
<evidence type="ECO:0000256" key="5">
    <source>
        <dbReference type="ARBA" id="ARBA00022692"/>
    </source>
</evidence>
<keyword evidence="2" id="KW-0813">Transport</keyword>
<dbReference type="HOGENOM" id="CLU_425356_0_0_1"/>
<accession>T1HCP3</accession>
<feature type="compositionally biased region" description="Polar residues" evidence="9">
    <location>
        <begin position="479"/>
        <end position="494"/>
    </location>
</feature>
<reference evidence="12" key="1">
    <citation type="submission" date="2015-05" db="UniProtKB">
        <authorList>
            <consortium name="EnsemblMetazoa"/>
        </authorList>
    </citation>
    <scope>IDENTIFICATION</scope>
</reference>
<dbReference type="eggNOG" id="KOG1306">
    <property type="taxonomic scope" value="Eukaryota"/>
</dbReference>
<evidence type="ECO:0000256" key="1">
    <source>
        <dbReference type="ARBA" id="ARBA00004127"/>
    </source>
</evidence>
<keyword evidence="5 10" id="KW-0812">Transmembrane</keyword>
<dbReference type="PANTHER" id="PTHR11878">
    <property type="entry name" value="SODIUM/CALCIUM EXCHANGER"/>
    <property type="match status" value="1"/>
</dbReference>
<keyword evidence="8 10" id="KW-0472">Membrane</keyword>
<keyword evidence="13" id="KW-1185">Reference proteome</keyword>
<dbReference type="InterPro" id="IPR004837">
    <property type="entry name" value="NaCa_Exmemb"/>
</dbReference>
<keyword evidence="6 10" id="KW-1133">Transmembrane helix</keyword>
<sequence>MDRLMVMTNANIDAFRVHSDSWCQQIKEAMLVKGGDIENASTFDYVLHFLSFFWKVLFSLIPPPGIFGGWLCFLISLACIGIMTAIIGDLATLFGCLVGLEDTMTALTLVAWGTSLPDTLGARTVTRLEKYADGCMVHITGSIAVNVLMGVGMPWLVAAAYHHVQVVVLQIFLLISKINIVGSEFLVPSGGLGFSVLMYSIFSEMDYRYIDWDELLNRNQPCLFKSIDGHPISFHFCIDNVSLKQKLEELVTRNGGDSVEKYFEMTPMSALMVDEKSFRNFYNRVSFRTSYVIECVRSGYLHDINEYIHNDEPTSRRFDYMDVIFFRKHKFYEEKSCFCCRHSSVIKGNKKEFQENGTANNADCRCSSSCKQSTACKEQCISLPTLRTEIENVRKTVPTRTLEKCLNPCSHCYLQLDQSRRTISSHKPSGKRSFVVSTEERCDPLNEEKLDRRKYCSTCNCQPSAENDNETHSLVPDSEQVNLHNSPDCGSNSEGFAEERASRLSANNSDNDSDIPKRGRIRNVVVSDDDEDDVDDERNAECVKNTNHRALPEDEDDIGPSMSTTSTKLQIPDKHTRKLYSRKEKEAILKYIIKHDAVEHVKGIVIWKKMEKSNICPNRTWMKLQQMLYDPNTVDSSRQCVKRL</sequence>